<evidence type="ECO:0000313" key="2">
    <source>
        <dbReference type="EMBL" id="NXG04190.1"/>
    </source>
</evidence>
<dbReference type="PANTHER" id="PTHR46348:SF1">
    <property type="entry name" value="DELETED IN LUNG AND ESOPHAGEAL CANCER PROTEIN 1"/>
    <property type="match status" value="1"/>
</dbReference>
<comment type="caution">
    <text evidence="2">The sequence shown here is derived from an EMBL/GenBank/DDBJ whole genome shotgun (WGS) entry which is preliminary data.</text>
</comment>
<reference evidence="2 3" key="1">
    <citation type="submission" date="2019-09" db="EMBL/GenBank/DDBJ databases">
        <title>Bird 10,000 Genomes (B10K) Project - Family phase.</title>
        <authorList>
            <person name="Zhang G."/>
        </authorList>
    </citation>
    <scope>NUCLEOTIDE SEQUENCE [LARGE SCALE GENOMIC DNA]</scope>
    <source>
        <strain evidence="2">B10K-DU-001-06</strain>
        <tissue evidence="2">Muscle</tissue>
    </source>
</reference>
<name>A0A7K8YLU2_9PASS</name>
<dbReference type="Proteomes" id="UP000558958">
    <property type="component" value="Unassembled WGS sequence"/>
</dbReference>
<protein>
    <submittedName>
        <fullName evidence="2">DLEC1 protein</fullName>
    </submittedName>
</protein>
<sequence length="459" mass="51397">EFASAVLSQGKGVAFRIQPSMGILKAFQQLSIEIAAYNNMWGEYQDNLVCKVGDLQPKLIPMQMTVKDCPIFLQMTGLQTESPIVSSCHPQLISPWPFAWTRRNAAPRFGTHVSGGSPVHRRVQLNNPTPFDIRLDLQVYNQEKDDEKLVDLLMFFEDPFPPQDMDGNEAASSGSTSESEIVLNTQACAFSKEFRSSFWRATLSQEPTGEKVVSVLVRPHEGVPADSPYSVSPRQIVVPGGGSSDVYISLTPSILPETATELRCEALLLGFMSLDDKLARRVPNKVNRTQGYEAPTLRVTLEGFLRHPLLKVEMGHDKGMVFYLMASDLLPAKPHLGVLSDSVMTQSLKLINCTKAALYFRLLLSMPFSVSSTDPQKSTTTSHSKKEEREHQQQHVLFPQQNMLVKVSFHTTLELLRYQHLPDTQLLPGFQVLQLENGERKLKFNQNLVIEHSNCTTQV</sequence>
<feature type="compositionally biased region" description="Basic and acidic residues" evidence="1">
    <location>
        <begin position="384"/>
        <end position="393"/>
    </location>
</feature>
<dbReference type="AlphaFoldDB" id="A0A7K8YLU2"/>
<evidence type="ECO:0000313" key="3">
    <source>
        <dbReference type="Proteomes" id="UP000558958"/>
    </source>
</evidence>
<evidence type="ECO:0000256" key="1">
    <source>
        <dbReference type="SAM" id="MobiDB-lite"/>
    </source>
</evidence>
<feature type="compositionally biased region" description="Polar residues" evidence="1">
    <location>
        <begin position="370"/>
        <end position="382"/>
    </location>
</feature>
<keyword evidence="3" id="KW-1185">Reference proteome</keyword>
<organism evidence="2 3">
    <name type="scientific">Sakesphorus luctuosus</name>
    <dbReference type="NCBI Taxonomy" id="419690"/>
    <lineage>
        <taxon>Eukaryota</taxon>
        <taxon>Metazoa</taxon>
        <taxon>Chordata</taxon>
        <taxon>Craniata</taxon>
        <taxon>Vertebrata</taxon>
        <taxon>Euteleostomi</taxon>
        <taxon>Archelosauria</taxon>
        <taxon>Archosauria</taxon>
        <taxon>Dinosauria</taxon>
        <taxon>Saurischia</taxon>
        <taxon>Theropoda</taxon>
        <taxon>Coelurosauria</taxon>
        <taxon>Aves</taxon>
        <taxon>Neognathae</taxon>
        <taxon>Neoaves</taxon>
        <taxon>Telluraves</taxon>
        <taxon>Australaves</taxon>
        <taxon>Passeriformes</taxon>
        <taxon>Thamnophilidae</taxon>
        <taxon>Sakesphorus</taxon>
    </lineage>
</organism>
<proteinExistence type="predicted"/>
<dbReference type="GO" id="GO:0005737">
    <property type="term" value="C:cytoplasm"/>
    <property type="evidence" value="ECO:0007669"/>
    <property type="project" value="TreeGrafter"/>
</dbReference>
<dbReference type="GO" id="GO:0008285">
    <property type="term" value="P:negative regulation of cell population proliferation"/>
    <property type="evidence" value="ECO:0007669"/>
    <property type="project" value="InterPro"/>
</dbReference>
<dbReference type="EMBL" id="VWZD01005377">
    <property type="protein sequence ID" value="NXG04190.1"/>
    <property type="molecule type" value="Genomic_DNA"/>
</dbReference>
<dbReference type="InterPro" id="IPR033304">
    <property type="entry name" value="DLEC1"/>
</dbReference>
<feature type="non-terminal residue" evidence="2">
    <location>
        <position position="459"/>
    </location>
</feature>
<dbReference type="GO" id="GO:0005929">
    <property type="term" value="C:cilium"/>
    <property type="evidence" value="ECO:0007669"/>
    <property type="project" value="TreeGrafter"/>
</dbReference>
<feature type="non-terminal residue" evidence="2">
    <location>
        <position position="1"/>
    </location>
</feature>
<gene>
    <name evidence="2" type="primary">Dlec1</name>
    <name evidence="2" type="ORF">SAKLUC_R06047</name>
</gene>
<dbReference type="GO" id="GO:0015631">
    <property type="term" value="F:tubulin binding"/>
    <property type="evidence" value="ECO:0007669"/>
    <property type="project" value="TreeGrafter"/>
</dbReference>
<accession>A0A7K8YLU2</accession>
<feature type="region of interest" description="Disordered" evidence="1">
    <location>
        <begin position="370"/>
        <end position="393"/>
    </location>
</feature>
<dbReference type="PANTHER" id="PTHR46348">
    <property type="entry name" value="DELETED IN LUNG AND ESOPHAGEAL CANCER PROTEIN 1"/>
    <property type="match status" value="1"/>
</dbReference>